<dbReference type="GO" id="GO:0016020">
    <property type="term" value="C:membrane"/>
    <property type="evidence" value="ECO:0007669"/>
    <property type="project" value="UniProtKB-SubCell"/>
</dbReference>
<dbReference type="Gene3D" id="1.20.1530.20">
    <property type="match status" value="1"/>
</dbReference>
<gene>
    <name evidence="6" type="ORF">GCM10011289_32980</name>
</gene>
<dbReference type="PANTHER" id="PTHR10361:SF28">
    <property type="entry name" value="P3 PROTEIN-RELATED"/>
    <property type="match status" value="1"/>
</dbReference>
<evidence type="ECO:0000256" key="4">
    <source>
        <dbReference type="ARBA" id="ARBA00023136"/>
    </source>
</evidence>
<feature type="transmembrane region" description="Helical" evidence="5">
    <location>
        <begin position="119"/>
        <end position="141"/>
    </location>
</feature>
<dbReference type="Proteomes" id="UP000645257">
    <property type="component" value="Unassembled WGS sequence"/>
</dbReference>
<name>A0A918UBY1_9NEIS</name>
<comment type="caution">
    <text evidence="6">The sequence shown here is derived from an EMBL/GenBank/DDBJ whole genome shotgun (WGS) entry which is preliminary data.</text>
</comment>
<feature type="transmembrane region" description="Helical" evidence="5">
    <location>
        <begin position="64"/>
        <end position="86"/>
    </location>
</feature>
<dbReference type="RefSeq" id="WP_189536371.1">
    <property type="nucleotide sequence ID" value="NZ_BMYX01000023.1"/>
</dbReference>
<keyword evidence="4 5" id="KW-0472">Membrane</keyword>
<evidence type="ECO:0000256" key="3">
    <source>
        <dbReference type="ARBA" id="ARBA00022989"/>
    </source>
</evidence>
<feature type="transmembrane region" description="Helical" evidence="5">
    <location>
        <begin position="35"/>
        <end position="52"/>
    </location>
</feature>
<organism evidence="6 7">
    <name type="scientific">Paludibacterium paludis</name>
    <dbReference type="NCBI Taxonomy" id="1225769"/>
    <lineage>
        <taxon>Bacteria</taxon>
        <taxon>Pseudomonadati</taxon>
        <taxon>Pseudomonadota</taxon>
        <taxon>Betaproteobacteria</taxon>
        <taxon>Neisseriales</taxon>
        <taxon>Chromobacteriaceae</taxon>
        <taxon>Paludibacterium</taxon>
    </lineage>
</organism>
<sequence>MTALLTRLFPLWAIALSIAAYFRPAVFTPLLPHTGLMLSLIMFTMGLSLTVDDFRRVFLRPAPVLAGIGLHYLVMPLAAFLLARLFRMPPELAAGMILVGSVASGTASNVIIYLSRGEVALSVTVTALSTLVGVVATPLLTRLYLDASIHVDVVAMLLSILQIVIMPIVLGLAAKRLAGTALHRIEPVLPLLSMIAIVLLIAAIVGGSQKHIASVGMVTVLAIVLHNGIGLFFGYWGSRLLGFEESVCRTLAIEVGMQNSGLAAQLGKIYFGPLAALPGALFSIWHNITGSLLAAYWQGRPVRPSPDRPAPAEHGAARKWN</sequence>
<dbReference type="InterPro" id="IPR038770">
    <property type="entry name" value="Na+/solute_symporter_sf"/>
</dbReference>
<dbReference type="Pfam" id="PF01758">
    <property type="entry name" value="SBF"/>
    <property type="match status" value="1"/>
</dbReference>
<dbReference type="PANTHER" id="PTHR10361">
    <property type="entry name" value="SODIUM-BILE ACID COTRANSPORTER"/>
    <property type="match status" value="1"/>
</dbReference>
<keyword evidence="7" id="KW-1185">Reference proteome</keyword>
<evidence type="ECO:0000256" key="5">
    <source>
        <dbReference type="SAM" id="Phobius"/>
    </source>
</evidence>
<dbReference type="AlphaFoldDB" id="A0A918UBY1"/>
<evidence type="ECO:0000313" key="7">
    <source>
        <dbReference type="Proteomes" id="UP000645257"/>
    </source>
</evidence>
<comment type="subcellular location">
    <subcellularLocation>
        <location evidence="1">Membrane</location>
        <topology evidence="1">Multi-pass membrane protein</topology>
    </subcellularLocation>
</comment>
<feature type="transmembrane region" description="Helical" evidence="5">
    <location>
        <begin position="153"/>
        <end position="173"/>
    </location>
</feature>
<feature type="transmembrane region" description="Helical" evidence="5">
    <location>
        <begin position="212"/>
        <end position="236"/>
    </location>
</feature>
<proteinExistence type="predicted"/>
<feature type="transmembrane region" description="Helical" evidence="5">
    <location>
        <begin position="185"/>
        <end position="206"/>
    </location>
</feature>
<keyword evidence="2 5" id="KW-0812">Transmembrane</keyword>
<evidence type="ECO:0000256" key="1">
    <source>
        <dbReference type="ARBA" id="ARBA00004141"/>
    </source>
</evidence>
<evidence type="ECO:0000256" key="2">
    <source>
        <dbReference type="ARBA" id="ARBA00022692"/>
    </source>
</evidence>
<reference evidence="6" key="2">
    <citation type="submission" date="2020-09" db="EMBL/GenBank/DDBJ databases">
        <authorList>
            <person name="Sun Q."/>
            <person name="Kim S."/>
        </authorList>
    </citation>
    <scope>NUCLEOTIDE SEQUENCE</scope>
    <source>
        <strain evidence="6">KCTC 32182</strain>
    </source>
</reference>
<reference evidence="6" key="1">
    <citation type="journal article" date="2014" name="Int. J. Syst. Evol. Microbiol.">
        <title>Complete genome sequence of Corynebacterium casei LMG S-19264T (=DSM 44701T), isolated from a smear-ripened cheese.</title>
        <authorList>
            <consortium name="US DOE Joint Genome Institute (JGI-PGF)"/>
            <person name="Walter F."/>
            <person name="Albersmeier A."/>
            <person name="Kalinowski J."/>
            <person name="Ruckert C."/>
        </authorList>
    </citation>
    <scope>NUCLEOTIDE SEQUENCE</scope>
    <source>
        <strain evidence="6">KCTC 32182</strain>
    </source>
</reference>
<accession>A0A918UBY1</accession>
<keyword evidence="3 5" id="KW-1133">Transmembrane helix</keyword>
<dbReference type="InterPro" id="IPR002657">
    <property type="entry name" value="BilAc:Na_symport/Acr3"/>
</dbReference>
<dbReference type="InterPro" id="IPR004710">
    <property type="entry name" value="Bilac:Na_transpt"/>
</dbReference>
<dbReference type="EMBL" id="BMYX01000023">
    <property type="protein sequence ID" value="GGY26804.1"/>
    <property type="molecule type" value="Genomic_DNA"/>
</dbReference>
<feature type="transmembrane region" description="Helical" evidence="5">
    <location>
        <begin position="92"/>
        <end position="112"/>
    </location>
</feature>
<evidence type="ECO:0000313" key="6">
    <source>
        <dbReference type="EMBL" id="GGY26804.1"/>
    </source>
</evidence>
<protein>
    <submittedName>
        <fullName evidence="6">Sodium transporter</fullName>
    </submittedName>
</protein>